<dbReference type="Proteomes" id="UP001390339">
    <property type="component" value="Unassembled WGS sequence"/>
</dbReference>
<sequence>MFDENFTFDQKGLADTSTRDNDDPESAMSPKEVYAELPPPPPSLEPATQQSAAAADNHDFHPTARKDDADTVDSLARQLGRQTLLQEDPQYQWRRSQQPFIYEPAPFFDQRIVPRSSSPSQQSAHYLPPPRPLPLQYHQGNQPPSYSQPLPTTTTTTTSPSMDPNQIYNPAPPSYSSSLNLAQQFEPPSIQPPHTSGMRSTGNPSNNTRAIRANLIETMIANNYQCNVQTLEPATPVSASLPSFFPPGVSRSSSSTTTTTTTTSATTNLDGNDTLMTDPTRSIQVDQDWGVDEPMVRLLSYRRAGAMTRVQKLGLSFRSAQHTALQCANLKPNKTRMRRRDRKPSKAQPSTAPATTSAVGASST</sequence>
<comment type="caution">
    <text evidence="2">The sequence shown here is derived from an EMBL/GenBank/DDBJ whole genome shotgun (WGS) entry which is preliminary data.</text>
</comment>
<feature type="compositionally biased region" description="Basic and acidic residues" evidence="1">
    <location>
        <begin position="56"/>
        <end position="69"/>
    </location>
</feature>
<feature type="compositionally biased region" description="Low complexity" evidence="1">
    <location>
        <begin position="346"/>
        <end position="364"/>
    </location>
</feature>
<evidence type="ECO:0000313" key="2">
    <source>
        <dbReference type="EMBL" id="KAK8874673.1"/>
    </source>
</evidence>
<keyword evidence="3" id="KW-1185">Reference proteome</keyword>
<feature type="compositionally biased region" description="Low complexity" evidence="1">
    <location>
        <begin position="252"/>
        <end position="267"/>
    </location>
</feature>
<feature type="compositionally biased region" description="Polar residues" evidence="1">
    <location>
        <begin position="115"/>
        <end position="124"/>
    </location>
</feature>
<evidence type="ECO:0000313" key="3">
    <source>
        <dbReference type="Proteomes" id="UP001390339"/>
    </source>
</evidence>
<feature type="region of interest" description="Disordered" evidence="1">
    <location>
        <begin position="111"/>
        <end position="179"/>
    </location>
</feature>
<organism evidence="2 3">
    <name type="scientific">Apiospora arundinis</name>
    <dbReference type="NCBI Taxonomy" id="335852"/>
    <lineage>
        <taxon>Eukaryota</taxon>
        <taxon>Fungi</taxon>
        <taxon>Dikarya</taxon>
        <taxon>Ascomycota</taxon>
        <taxon>Pezizomycotina</taxon>
        <taxon>Sordariomycetes</taxon>
        <taxon>Xylariomycetidae</taxon>
        <taxon>Amphisphaeriales</taxon>
        <taxon>Apiosporaceae</taxon>
        <taxon>Apiospora</taxon>
    </lineage>
</organism>
<proteinExistence type="predicted"/>
<feature type="compositionally biased region" description="Polar residues" evidence="1">
    <location>
        <begin position="268"/>
        <end position="279"/>
    </location>
</feature>
<feature type="region of interest" description="Disordered" evidence="1">
    <location>
        <begin position="248"/>
        <end position="279"/>
    </location>
</feature>
<accession>A0ABR2JAU7</accession>
<evidence type="ECO:0000256" key="1">
    <source>
        <dbReference type="SAM" id="MobiDB-lite"/>
    </source>
</evidence>
<protein>
    <submittedName>
        <fullName evidence="2">Uncharacterized protein</fullName>
    </submittedName>
</protein>
<feature type="compositionally biased region" description="Basic residues" evidence="1">
    <location>
        <begin position="333"/>
        <end position="345"/>
    </location>
</feature>
<feature type="region of interest" description="Disordered" evidence="1">
    <location>
        <begin position="332"/>
        <end position="364"/>
    </location>
</feature>
<reference evidence="2 3" key="1">
    <citation type="journal article" date="2024" name="IMA Fungus">
        <title>Apiospora arundinis, a panoply of carbohydrate-active enzymes and secondary metabolites.</title>
        <authorList>
            <person name="Sorensen T."/>
            <person name="Petersen C."/>
            <person name="Muurmann A.T."/>
            <person name="Christiansen J.V."/>
            <person name="Brundto M.L."/>
            <person name="Overgaard C.K."/>
            <person name="Boysen A.T."/>
            <person name="Wollenberg R.D."/>
            <person name="Larsen T.O."/>
            <person name="Sorensen J.L."/>
            <person name="Nielsen K.L."/>
            <person name="Sondergaard T.E."/>
        </authorList>
    </citation>
    <scope>NUCLEOTIDE SEQUENCE [LARGE SCALE GENOMIC DNA]</scope>
    <source>
        <strain evidence="2 3">AAU 773</strain>
    </source>
</reference>
<gene>
    <name evidence="2" type="ORF">PGQ11_005187</name>
</gene>
<feature type="compositionally biased region" description="Low complexity" evidence="1">
    <location>
        <begin position="143"/>
        <end position="161"/>
    </location>
</feature>
<dbReference type="EMBL" id="JAPCWZ010000003">
    <property type="protein sequence ID" value="KAK8874673.1"/>
    <property type="molecule type" value="Genomic_DNA"/>
</dbReference>
<name>A0ABR2JAU7_9PEZI</name>
<feature type="region of interest" description="Disordered" evidence="1">
    <location>
        <begin position="1"/>
        <end position="98"/>
    </location>
</feature>
<feature type="compositionally biased region" description="Polar residues" evidence="1">
    <location>
        <begin position="162"/>
        <end position="179"/>
    </location>
</feature>